<feature type="domain" description="HAMP" evidence="13">
    <location>
        <begin position="182"/>
        <end position="235"/>
    </location>
</feature>
<evidence type="ECO:0000259" key="11">
    <source>
        <dbReference type="PROSITE" id="PS50109"/>
    </source>
</evidence>
<dbReference type="Pfam" id="PF00512">
    <property type="entry name" value="HisKA"/>
    <property type="match status" value="1"/>
</dbReference>
<dbReference type="InterPro" id="IPR005467">
    <property type="entry name" value="His_kinase_dom"/>
</dbReference>
<evidence type="ECO:0000259" key="12">
    <source>
        <dbReference type="PROSITE" id="PS50110"/>
    </source>
</evidence>
<dbReference type="InterPro" id="IPR004358">
    <property type="entry name" value="Sig_transdc_His_kin-like_C"/>
</dbReference>
<keyword evidence="15" id="KW-1185">Reference proteome</keyword>
<dbReference type="Gene3D" id="3.30.565.10">
    <property type="entry name" value="Histidine kinase-like ATPase, C-terminal domain"/>
    <property type="match status" value="1"/>
</dbReference>
<dbReference type="SUPFAM" id="SSF55874">
    <property type="entry name" value="ATPase domain of HSP90 chaperone/DNA topoisomerase II/histidine kinase"/>
    <property type="match status" value="1"/>
</dbReference>
<dbReference type="Pfam" id="PF00072">
    <property type="entry name" value="Response_reg"/>
    <property type="match status" value="1"/>
</dbReference>
<keyword evidence="7" id="KW-0902">Two-component regulatory system</keyword>
<dbReference type="Gene3D" id="6.10.340.10">
    <property type="match status" value="1"/>
</dbReference>
<dbReference type="SMART" id="SM00448">
    <property type="entry name" value="REC"/>
    <property type="match status" value="1"/>
</dbReference>
<dbReference type="CDD" id="cd17546">
    <property type="entry name" value="REC_hyHK_CKI1_RcsC-like"/>
    <property type="match status" value="1"/>
</dbReference>
<keyword evidence="6" id="KW-0418">Kinase</keyword>
<feature type="transmembrane region" description="Helical" evidence="10">
    <location>
        <begin position="15"/>
        <end position="32"/>
    </location>
</feature>
<organism evidence="14 15">
    <name type="scientific">Roseateles oligotrophus</name>
    <dbReference type="NCBI Taxonomy" id="1769250"/>
    <lineage>
        <taxon>Bacteria</taxon>
        <taxon>Pseudomonadati</taxon>
        <taxon>Pseudomonadota</taxon>
        <taxon>Betaproteobacteria</taxon>
        <taxon>Burkholderiales</taxon>
        <taxon>Sphaerotilaceae</taxon>
        <taxon>Roseateles</taxon>
    </lineage>
</organism>
<evidence type="ECO:0000256" key="8">
    <source>
        <dbReference type="PROSITE-ProRule" id="PRU00169"/>
    </source>
</evidence>
<dbReference type="SUPFAM" id="SSF47226">
    <property type="entry name" value="Histidine-containing phosphotransfer domain, HPT domain"/>
    <property type="match status" value="1"/>
</dbReference>
<comment type="caution">
    <text evidence="14">The sequence shown here is derived from an EMBL/GenBank/DDBJ whole genome shotgun (WGS) entry which is preliminary data.</text>
</comment>
<evidence type="ECO:0000256" key="5">
    <source>
        <dbReference type="ARBA" id="ARBA00022679"/>
    </source>
</evidence>
<evidence type="ECO:0000256" key="3">
    <source>
        <dbReference type="ARBA" id="ARBA00012438"/>
    </source>
</evidence>
<dbReference type="Pfam" id="PF02518">
    <property type="entry name" value="HATPase_c"/>
    <property type="match status" value="1"/>
</dbReference>
<dbReference type="SMART" id="SM00388">
    <property type="entry name" value="HisKA"/>
    <property type="match status" value="1"/>
</dbReference>
<dbReference type="PROSITE" id="PS50110">
    <property type="entry name" value="RESPONSE_REGULATORY"/>
    <property type="match status" value="1"/>
</dbReference>
<dbReference type="InterPro" id="IPR003660">
    <property type="entry name" value="HAMP_dom"/>
</dbReference>
<dbReference type="SUPFAM" id="SSF52172">
    <property type="entry name" value="CheY-like"/>
    <property type="match status" value="1"/>
</dbReference>
<dbReference type="InterPro" id="IPR036097">
    <property type="entry name" value="HisK_dim/P_sf"/>
</dbReference>
<feature type="region of interest" description="Disordered" evidence="9">
    <location>
        <begin position="639"/>
        <end position="671"/>
    </location>
</feature>
<dbReference type="InterPro" id="IPR008207">
    <property type="entry name" value="Sig_transdc_His_kin_Hpt_dom"/>
</dbReference>
<dbReference type="EMBL" id="JAJIRN010000011">
    <property type="protein sequence ID" value="MCV2370925.1"/>
    <property type="molecule type" value="Genomic_DNA"/>
</dbReference>
<dbReference type="PROSITE" id="PS50885">
    <property type="entry name" value="HAMP"/>
    <property type="match status" value="1"/>
</dbReference>
<dbReference type="RefSeq" id="WP_263573505.1">
    <property type="nucleotide sequence ID" value="NZ_JAJIRN010000011.1"/>
</dbReference>
<dbReference type="InterPro" id="IPR011006">
    <property type="entry name" value="CheY-like_superfamily"/>
</dbReference>
<feature type="domain" description="Histidine kinase" evidence="11">
    <location>
        <begin position="264"/>
        <end position="487"/>
    </location>
</feature>
<sequence length="772" mass="84423">MKQPRQNSLVTRLEHILAAALAAALLIALLLITAQEAVMQRAAVIEGSQAWLNTLAVQAASPLVFDDAKAAGEILRAASIYPGLQSVYILRANDSTIASHLTAPQMGLNAAELHLQPKSRLFENHLLLATAVMLSDARVGTIVARVDLARMWHSIAKFGLALVLTLGLSGAAALLIARRFLHRALEPITGLKQVMDEVSQRDKFTVRARVVANDEVGALSTVFNRMLDQIVKRDSQLEESNARLLALKDAAEQASTLKSSFLAMMSHELRTPMAGILGMLKLGLRGQMEPLVRERVELASKNASALLQIVNDLLDVSKIEAGKLKLETVDFALRPLLDDAMQLLVERAGQKSIQLELHLDPQIPTYLQGDPTRLRQVLLNLVGNAIKFTERGGVTVAASLGSANSAPGLVSIYFAVQDSGLGISEEAQTRLFQKFEQADMSTTRNFGGTGLGLSICKQLVEMMGGRIGLQSSLGIGSTFYFEVPLAVGQQPQQELLEALPPHEHQLHVLVAEDAETNQLIVKALLSDMGHTMSLVKNGEQALLALTQERFDLILMDGRMPVMDGLEATGHIRAGRWRDHVFSEPNIPIIALTANASEQDRARFLSSGMVAFLSKPIDEHALHQVLGQVIKERQRLGQMLKPQDAHQQTIPQTESNDAMAESGADQASPRPISKQEIRAQRVLELKSQMLSAFREQLPMRLQEIDAAIQDEDWHVAAVTVHGIKGCLAFIEPNGSSYEWCDAVERYADLCQAEPFIEGFEQLKLALAQTLDQQ</sequence>
<evidence type="ECO:0000313" key="15">
    <source>
        <dbReference type="Proteomes" id="UP001209701"/>
    </source>
</evidence>
<evidence type="ECO:0000256" key="6">
    <source>
        <dbReference type="ARBA" id="ARBA00022777"/>
    </source>
</evidence>
<dbReference type="Gene3D" id="3.40.50.2300">
    <property type="match status" value="1"/>
</dbReference>
<reference evidence="14 15" key="1">
    <citation type="submission" date="2021-11" db="EMBL/GenBank/DDBJ databases">
        <authorList>
            <person name="Liang Q."/>
            <person name="Mou H."/>
            <person name="Liu Z."/>
        </authorList>
    </citation>
    <scope>NUCLEOTIDE SEQUENCE [LARGE SCALE GENOMIC DNA]</scope>
    <source>
        <strain evidence="14 15">CHU3</strain>
    </source>
</reference>
<keyword evidence="10" id="KW-0812">Transmembrane</keyword>
<keyword evidence="10" id="KW-1133">Transmembrane helix</keyword>
<dbReference type="InterPro" id="IPR036641">
    <property type="entry name" value="HPT_dom_sf"/>
</dbReference>
<proteinExistence type="predicted"/>
<dbReference type="Proteomes" id="UP001209701">
    <property type="component" value="Unassembled WGS sequence"/>
</dbReference>
<dbReference type="PANTHER" id="PTHR45339:SF3">
    <property type="entry name" value="HISTIDINE KINASE"/>
    <property type="match status" value="1"/>
</dbReference>
<evidence type="ECO:0000313" key="14">
    <source>
        <dbReference type="EMBL" id="MCV2370925.1"/>
    </source>
</evidence>
<dbReference type="Gene3D" id="1.10.287.130">
    <property type="match status" value="1"/>
</dbReference>
<keyword evidence="4 8" id="KW-0597">Phosphoprotein</keyword>
<dbReference type="InterPro" id="IPR001789">
    <property type="entry name" value="Sig_transdc_resp-reg_receiver"/>
</dbReference>
<dbReference type="Pfam" id="PF00672">
    <property type="entry name" value="HAMP"/>
    <property type="match status" value="1"/>
</dbReference>
<dbReference type="PROSITE" id="PS50109">
    <property type="entry name" value="HIS_KIN"/>
    <property type="match status" value="1"/>
</dbReference>
<comment type="catalytic activity">
    <reaction evidence="1">
        <text>ATP + protein L-histidine = ADP + protein N-phospho-L-histidine.</text>
        <dbReference type="EC" id="2.7.13.3"/>
    </reaction>
</comment>
<dbReference type="CDD" id="cd16922">
    <property type="entry name" value="HATPase_EvgS-ArcB-TorS-like"/>
    <property type="match status" value="1"/>
</dbReference>
<feature type="compositionally biased region" description="Polar residues" evidence="9">
    <location>
        <begin position="644"/>
        <end position="655"/>
    </location>
</feature>
<dbReference type="EC" id="2.7.13.3" evidence="3"/>
<accession>A0ABT2YLI1</accession>
<evidence type="ECO:0000256" key="7">
    <source>
        <dbReference type="ARBA" id="ARBA00023012"/>
    </source>
</evidence>
<dbReference type="InterPro" id="IPR003594">
    <property type="entry name" value="HATPase_dom"/>
</dbReference>
<gene>
    <name evidence="14" type="ORF">LNV07_22795</name>
</gene>
<dbReference type="SMART" id="SM00304">
    <property type="entry name" value="HAMP"/>
    <property type="match status" value="1"/>
</dbReference>
<comment type="subcellular location">
    <subcellularLocation>
        <location evidence="2">Membrane</location>
    </subcellularLocation>
</comment>
<dbReference type="PRINTS" id="PR00344">
    <property type="entry name" value="BCTRLSENSOR"/>
</dbReference>
<evidence type="ECO:0000256" key="2">
    <source>
        <dbReference type="ARBA" id="ARBA00004370"/>
    </source>
</evidence>
<feature type="modified residue" description="4-aspartylphosphate" evidence="8">
    <location>
        <position position="556"/>
    </location>
</feature>
<evidence type="ECO:0000256" key="9">
    <source>
        <dbReference type="SAM" id="MobiDB-lite"/>
    </source>
</evidence>
<evidence type="ECO:0000256" key="10">
    <source>
        <dbReference type="SAM" id="Phobius"/>
    </source>
</evidence>
<dbReference type="CDD" id="cd00082">
    <property type="entry name" value="HisKA"/>
    <property type="match status" value="1"/>
</dbReference>
<dbReference type="SUPFAM" id="SSF158472">
    <property type="entry name" value="HAMP domain-like"/>
    <property type="match status" value="1"/>
</dbReference>
<evidence type="ECO:0000256" key="1">
    <source>
        <dbReference type="ARBA" id="ARBA00000085"/>
    </source>
</evidence>
<dbReference type="InterPro" id="IPR036890">
    <property type="entry name" value="HATPase_C_sf"/>
</dbReference>
<evidence type="ECO:0000259" key="13">
    <source>
        <dbReference type="PROSITE" id="PS50885"/>
    </source>
</evidence>
<dbReference type="CDD" id="cd06225">
    <property type="entry name" value="HAMP"/>
    <property type="match status" value="1"/>
</dbReference>
<keyword evidence="10" id="KW-0472">Membrane</keyword>
<dbReference type="SUPFAM" id="SSF47384">
    <property type="entry name" value="Homodimeric domain of signal transducing histidine kinase"/>
    <property type="match status" value="1"/>
</dbReference>
<evidence type="ECO:0000256" key="4">
    <source>
        <dbReference type="ARBA" id="ARBA00022553"/>
    </source>
</evidence>
<dbReference type="Gene3D" id="1.20.120.160">
    <property type="entry name" value="HPT domain"/>
    <property type="match status" value="1"/>
</dbReference>
<name>A0ABT2YLI1_9BURK</name>
<dbReference type="SMART" id="SM00387">
    <property type="entry name" value="HATPase_c"/>
    <property type="match status" value="1"/>
</dbReference>
<feature type="domain" description="Response regulatory" evidence="12">
    <location>
        <begin position="507"/>
        <end position="629"/>
    </location>
</feature>
<protein>
    <recommendedName>
        <fullName evidence="3">histidine kinase</fullName>
        <ecNumber evidence="3">2.7.13.3</ecNumber>
    </recommendedName>
</protein>
<keyword evidence="5" id="KW-0808">Transferase</keyword>
<dbReference type="Pfam" id="PF01627">
    <property type="entry name" value="Hpt"/>
    <property type="match status" value="1"/>
</dbReference>
<dbReference type="InterPro" id="IPR003661">
    <property type="entry name" value="HisK_dim/P_dom"/>
</dbReference>
<dbReference type="PANTHER" id="PTHR45339">
    <property type="entry name" value="HYBRID SIGNAL TRANSDUCTION HISTIDINE KINASE J"/>
    <property type="match status" value="1"/>
</dbReference>
<feature type="transmembrane region" description="Helical" evidence="10">
    <location>
        <begin position="158"/>
        <end position="177"/>
    </location>
</feature>